<proteinExistence type="predicted"/>
<organism evidence="2 3">
    <name type="scientific">Halogranum salarium B-1</name>
    <dbReference type="NCBI Taxonomy" id="1210908"/>
    <lineage>
        <taxon>Archaea</taxon>
        <taxon>Methanobacteriati</taxon>
        <taxon>Methanobacteriota</taxon>
        <taxon>Stenosarchaea group</taxon>
        <taxon>Halobacteria</taxon>
        <taxon>Halobacteriales</taxon>
        <taxon>Haloferacaceae</taxon>
    </lineage>
</organism>
<evidence type="ECO:0000256" key="1">
    <source>
        <dbReference type="SAM" id="MobiDB-lite"/>
    </source>
</evidence>
<name>J3JDG6_9EURY</name>
<protein>
    <submittedName>
        <fullName evidence="2">Uncharacterized protein</fullName>
    </submittedName>
</protein>
<comment type="caution">
    <text evidence="2">The sequence shown here is derived from an EMBL/GenBank/DDBJ whole genome shotgun (WGS) entry which is preliminary data.</text>
</comment>
<reference evidence="2 3" key="1">
    <citation type="journal article" date="2012" name="J. Bacteriol.">
        <title>Draft Genome Sequence of the Extremely Halophilic Archaeon Halogranum salarium B-1T.</title>
        <authorList>
            <person name="Kim K.K."/>
            <person name="Lee K.C."/>
            <person name="Lee J.S."/>
        </authorList>
    </citation>
    <scope>NUCLEOTIDE SEQUENCE [LARGE SCALE GENOMIC DNA]</scope>
    <source>
        <strain evidence="2 3">B-1</strain>
    </source>
</reference>
<gene>
    <name evidence="2" type="ORF">HSB1_41590</name>
</gene>
<evidence type="ECO:0000313" key="3">
    <source>
        <dbReference type="Proteomes" id="UP000007813"/>
    </source>
</evidence>
<dbReference type="Proteomes" id="UP000007813">
    <property type="component" value="Unassembled WGS sequence"/>
</dbReference>
<dbReference type="EMBL" id="ALJD01000013">
    <property type="protein sequence ID" value="EJN57471.1"/>
    <property type="molecule type" value="Genomic_DNA"/>
</dbReference>
<accession>J3JDG6</accession>
<feature type="region of interest" description="Disordered" evidence="1">
    <location>
        <begin position="65"/>
        <end position="89"/>
    </location>
</feature>
<evidence type="ECO:0000313" key="2">
    <source>
        <dbReference type="EMBL" id="EJN57471.1"/>
    </source>
</evidence>
<dbReference type="AlphaFoldDB" id="J3JDG6"/>
<sequence length="89" mass="9638">MSRRAITTRPFPNPSPKIAFVSEGHPRSLEIVSQLPITDVINETPVVDSAFSSTGRVVSIETGKVQQPNSVATSAAEKVREETDDEGWS</sequence>